<evidence type="ECO:0000256" key="2">
    <source>
        <dbReference type="SAM" id="Coils"/>
    </source>
</evidence>
<evidence type="ECO:0000259" key="3">
    <source>
        <dbReference type="PROSITE" id="PS50089"/>
    </source>
</evidence>
<dbReference type="GO" id="GO:0008270">
    <property type="term" value="F:zinc ion binding"/>
    <property type="evidence" value="ECO:0007669"/>
    <property type="project" value="UniProtKB-KW"/>
</dbReference>
<dbReference type="GO" id="GO:0005634">
    <property type="term" value="C:nucleus"/>
    <property type="evidence" value="ECO:0007669"/>
    <property type="project" value="TreeGrafter"/>
</dbReference>
<dbReference type="InterPro" id="IPR052639">
    <property type="entry name" value="TRAIP_ubiq-protein_ligase"/>
</dbReference>
<accession>A0A1X2IF06</accession>
<organism evidence="4 5">
    <name type="scientific">Absidia repens</name>
    <dbReference type="NCBI Taxonomy" id="90262"/>
    <lineage>
        <taxon>Eukaryota</taxon>
        <taxon>Fungi</taxon>
        <taxon>Fungi incertae sedis</taxon>
        <taxon>Mucoromycota</taxon>
        <taxon>Mucoromycotina</taxon>
        <taxon>Mucoromycetes</taxon>
        <taxon>Mucorales</taxon>
        <taxon>Cunninghamellaceae</taxon>
        <taxon>Absidia</taxon>
    </lineage>
</organism>
<keyword evidence="1" id="KW-0479">Metal-binding</keyword>
<dbReference type="STRING" id="90262.A0A1X2IF06"/>
<comment type="caution">
    <text evidence="4">The sequence shown here is derived from an EMBL/GenBank/DDBJ whole genome shotgun (WGS) entry which is preliminary data.</text>
</comment>
<evidence type="ECO:0000256" key="1">
    <source>
        <dbReference type="PROSITE-ProRule" id="PRU00175"/>
    </source>
</evidence>
<dbReference type="CDD" id="cd16448">
    <property type="entry name" value="RING-H2"/>
    <property type="match status" value="1"/>
</dbReference>
<dbReference type="GO" id="GO:0016567">
    <property type="term" value="P:protein ubiquitination"/>
    <property type="evidence" value="ECO:0007669"/>
    <property type="project" value="TreeGrafter"/>
</dbReference>
<dbReference type="GO" id="GO:0090734">
    <property type="term" value="C:site of DNA damage"/>
    <property type="evidence" value="ECO:0007669"/>
    <property type="project" value="TreeGrafter"/>
</dbReference>
<dbReference type="InterPro" id="IPR001841">
    <property type="entry name" value="Znf_RING"/>
</dbReference>
<dbReference type="SMART" id="SM00184">
    <property type="entry name" value="RING"/>
    <property type="match status" value="1"/>
</dbReference>
<proteinExistence type="predicted"/>
<dbReference type="PROSITE" id="PS50089">
    <property type="entry name" value="ZF_RING_2"/>
    <property type="match status" value="1"/>
</dbReference>
<keyword evidence="5" id="KW-1185">Reference proteome</keyword>
<evidence type="ECO:0000313" key="4">
    <source>
        <dbReference type="EMBL" id="ORZ15297.1"/>
    </source>
</evidence>
<dbReference type="SUPFAM" id="SSF57850">
    <property type="entry name" value="RING/U-box"/>
    <property type="match status" value="1"/>
</dbReference>
<dbReference type="Proteomes" id="UP000193560">
    <property type="component" value="Unassembled WGS sequence"/>
</dbReference>
<feature type="domain" description="RING-type" evidence="3">
    <location>
        <begin position="9"/>
        <end position="50"/>
    </location>
</feature>
<protein>
    <recommendedName>
        <fullName evidence="3">RING-type domain-containing protein</fullName>
    </recommendedName>
</protein>
<dbReference type="PANTHER" id="PTHR46569:SF1">
    <property type="entry name" value="E3 UBIQUITIN-PROTEIN LIGASE RFWD3-RELATED"/>
    <property type="match status" value="1"/>
</dbReference>
<keyword evidence="1" id="KW-0863">Zinc-finger</keyword>
<dbReference type="GO" id="GO:0031297">
    <property type="term" value="P:replication fork processing"/>
    <property type="evidence" value="ECO:0007669"/>
    <property type="project" value="TreeGrafter"/>
</dbReference>
<dbReference type="Pfam" id="PF13639">
    <property type="entry name" value="zf-RING_2"/>
    <property type="match status" value="1"/>
</dbReference>
<dbReference type="Gene3D" id="3.30.40.10">
    <property type="entry name" value="Zinc/RING finger domain, C3HC4 (zinc finger)"/>
    <property type="match status" value="1"/>
</dbReference>
<dbReference type="OrthoDB" id="8062037at2759"/>
<feature type="coiled-coil region" evidence="2">
    <location>
        <begin position="83"/>
        <end position="117"/>
    </location>
</feature>
<name>A0A1X2IF06_9FUNG</name>
<sequence>MTNVTDSDCSICLEPLANKSVLATLYCGHVFHKECISKCTATRSTCPLCQKSIHRQNFPVIRLYLDNEATDTPNDTQQPDDKYEKLKASNLALRNKLDLLEEQYDQKDKRLEHVEKQWKADAKLMTKYKNIKEVLELDARLSADDRRNQIKLWQRLDKDDLCMVSASLYDRLSHVTA</sequence>
<dbReference type="EMBL" id="MCGE01000013">
    <property type="protein sequence ID" value="ORZ15297.1"/>
    <property type="molecule type" value="Genomic_DNA"/>
</dbReference>
<dbReference type="PANTHER" id="PTHR46569">
    <property type="entry name" value="E3 UBIQUITIN-PROTEIN LIGASE TRAIP"/>
    <property type="match status" value="1"/>
</dbReference>
<evidence type="ECO:0000313" key="5">
    <source>
        <dbReference type="Proteomes" id="UP000193560"/>
    </source>
</evidence>
<dbReference type="GO" id="GO:0061630">
    <property type="term" value="F:ubiquitin protein ligase activity"/>
    <property type="evidence" value="ECO:0007669"/>
    <property type="project" value="TreeGrafter"/>
</dbReference>
<reference evidence="4 5" key="1">
    <citation type="submission" date="2016-07" db="EMBL/GenBank/DDBJ databases">
        <title>Pervasive Adenine N6-methylation of Active Genes in Fungi.</title>
        <authorList>
            <consortium name="DOE Joint Genome Institute"/>
            <person name="Mondo S.J."/>
            <person name="Dannebaum R.O."/>
            <person name="Kuo R.C."/>
            <person name="Labutti K."/>
            <person name="Haridas S."/>
            <person name="Kuo A."/>
            <person name="Salamov A."/>
            <person name="Ahrendt S.R."/>
            <person name="Lipzen A."/>
            <person name="Sullivan W."/>
            <person name="Andreopoulos W.B."/>
            <person name="Clum A."/>
            <person name="Lindquist E."/>
            <person name="Daum C."/>
            <person name="Ramamoorthy G.K."/>
            <person name="Gryganskyi A."/>
            <person name="Culley D."/>
            <person name="Magnuson J.K."/>
            <person name="James T.Y."/>
            <person name="O'Malley M.A."/>
            <person name="Stajich J.E."/>
            <person name="Spatafora J.W."/>
            <person name="Visel A."/>
            <person name="Grigoriev I.V."/>
        </authorList>
    </citation>
    <scope>NUCLEOTIDE SEQUENCE [LARGE SCALE GENOMIC DNA]</scope>
    <source>
        <strain evidence="4 5">NRRL 1336</strain>
    </source>
</reference>
<keyword evidence="1" id="KW-0862">Zinc</keyword>
<keyword evidence="2" id="KW-0175">Coiled coil</keyword>
<dbReference type="AlphaFoldDB" id="A0A1X2IF06"/>
<gene>
    <name evidence="4" type="ORF">BCR42DRAFT_416816</name>
</gene>
<dbReference type="InterPro" id="IPR013083">
    <property type="entry name" value="Znf_RING/FYVE/PHD"/>
</dbReference>